<gene>
    <name evidence="1" type="ORF">NGRA_3327</name>
</gene>
<proteinExistence type="predicted"/>
<comment type="caution">
    <text evidence="1">The sequence shown here is derived from an EMBL/GenBank/DDBJ whole genome shotgun (WGS) entry which is preliminary data.</text>
</comment>
<dbReference type="EMBL" id="SBJO01000831">
    <property type="protein sequence ID" value="KAF9756139.1"/>
    <property type="molecule type" value="Genomic_DNA"/>
</dbReference>
<protein>
    <submittedName>
        <fullName evidence="1">Uncharacterized protein</fullName>
    </submittedName>
</protein>
<dbReference type="OrthoDB" id="7480422at2759"/>
<dbReference type="AlphaFoldDB" id="A0A9P6KWV6"/>
<sequence length="105" mass="12633">MLKLFNAFVRPHLEYAVQFWSPFLRKDVIKLEKVQPRATKLIPSLRNKLYEDRLRKLDLYSLEKRRVRGDMIEVWQIMKGKENVDQASLFTLDTNGVTRNRIQNR</sequence>
<reference evidence="1 2" key="1">
    <citation type="journal article" date="2020" name="Genome Biol. Evol.">
        <title>Comparative genomics of strictly vertically transmitted, feminizing microsporidia endosymbionts of amphipod crustaceans.</title>
        <authorList>
            <person name="Cormier A."/>
            <person name="Chebbi M.A."/>
            <person name="Giraud I."/>
            <person name="Wattier R."/>
            <person name="Teixeira M."/>
            <person name="Gilbert C."/>
            <person name="Rigaud T."/>
            <person name="Cordaux R."/>
        </authorList>
    </citation>
    <scope>NUCLEOTIDE SEQUENCE [LARGE SCALE GENOMIC DNA]</scope>
    <source>
        <strain evidence="1 2">Ou3-Ou53</strain>
    </source>
</reference>
<accession>A0A9P6KWV6</accession>
<organism evidence="1 2">
    <name type="scientific">Nosema granulosis</name>
    <dbReference type="NCBI Taxonomy" id="83296"/>
    <lineage>
        <taxon>Eukaryota</taxon>
        <taxon>Fungi</taxon>
        <taxon>Fungi incertae sedis</taxon>
        <taxon>Microsporidia</taxon>
        <taxon>Nosematidae</taxon>
        <taxon>Nosema</taxon>
    </lineage>
</organism>
<name>A0A9P6KWV6_9MICR</name>
<evidence type="ECO:0000313" key="2">
    <source>
        <dbReference type="Proteomes" id="UP000740883"/>
    </source>
</evidence>
<keyword evidence="2" id="KW-1185">Reference proteome</keyword>
<dbReference type="Proteomes" id="UP000740883">
    <property type="component" value="Unassembled WGS sequence"/>
</dbReference>
<evidence type="ECO:0000313" key="1">
    <source>
        <dbReference type="EMBL" id="KAF9756139.1"/>
    </source>
</evidence>